<feature type="domain" description="Major facilitator superfamily (MFS) profile" evidence="10">
    <location>
        <begin position="29"/>
        <end position="451"/>
    </location>
</feature>
<evidence type="ECO:0000256" key="1">
    <source>
        <dbReference type="ARBA" id="ARBA00004141"/>
    </source>
</evidence>
<evidence type="ECO:0000256" key="9">
    <source>
        <dbReference type="SAM" id="Phobius"/>
    </source>
</evidence>
<evidence type="ECO:0000256" key="2">
    <source>
        <dbReference type="ARBA" id="ARBA00010992"/>
    </source>
</evidence>
<dbReference type="Proteomes" id="UP000236327">
    <property type="component" value="Unassembled WGS sequence"/>
</dbReference>
<keyword evidence="3 7" id="KW-0813">Transport</keyword>
<accession>A0A2K2G5V6</accession>
<feature type="transmembrane region" description="Helical" evidence="9">
    <location>
        <begin position="397"/>
        <end position="416"/>
    </location>
</feature>
<feature type="transmembrane region" description="Helical" evidence="9">
    <location>
        <begin position="120"/>
        <end position="141"/>
    </location>
</feature>
<organism evidence="11 12">
    <name type="scientific">Novosphingobium guangzhouense</name>
    <dbReference type="NCBI Taxonomy" id="1850347"/>
    <lineage>
        <taxon>Bacteria</taxon>
        <taxon>Pseudomonadati</taxon>
        <taxon>Pseudomonadota</taxon>
        <taxon>Alphaproteobacteria</taxon>
        <taxon>Sphingomonadales</taxon>
        <taxon>Sphingomonadaceae</taxon>
        <taxon>Novosphingobium</taxon>
    </lineage>
</organism>
<comment type="subcellular location">
    <subcellularLocation>
        <location evidence="1">Membrane</location>
        <topology evidence="1">Multi-pass membrane protein</topology>
    </subcellularLocation>
</comment>
<dbReference type="RefSeq" id="WP_103094365.1">
    <property type="nucleotide sequence ID" value="NZ_LYMM01000002.1"/>
</dbReference>
<feature type="transmembrane region" description="Helical" evidence="9">
    <location>
        <begin position="422"/>
        <end position="444"/>
    </location>
</feature>
<name>A0A2K2G5V6_9SPHN</name>
<evidence type="ECO:0000313" key="12">
    <source>
        <dbReference type="Proteomes" id="UP000236327"/>
    </source>
</evidence>
<keyword evidence="12" id="KW-1185">Reference proteome</keyword>
<feature type="region of interest" description="Disordered" evidence="8">
    <location>
        <begin position="1"/>
        <end position="21"/>
    </location>
</feature>
<keyword evidence="5 9" id="KW-1133">Transmembrane helix</keyword>
<dbReference type="GO" id="GO:0022857">
    <property type="term" value="F:transmembrane transporter activity"/>
    <property type="evidence" value="ECO:0007669"/>
    <property type="project" value="InterPro"/>
</dbReference>
<dbReference type="PANTHER" id="PTHR48020:SF12">
    <property type="entry name" value="PROTON MYO-INOSITOL COTRANSPORTER"/>
    <property type="match status" value="1"/>
</dbReference>
<dbReference type="PANTHER" id="PTHR48020">
    <property type="entry name" value="PROTON MYO-INOSITOL COTRANSPORTER"/>
    <property type="match status" value="1"/>
</dbReference>
<dbReference type="InterPro" id="IPR050814">
    <property type="entry name" value="Myo-inositol_Transporter"/>
</dbReference>
<evidence type="ECO:0000256" key="6">
    <source>
        <dbReference type="ARBA" id="ARBA00023136"/>
    </source>
</evidence>
<evidence type="ECO:0000256" key="8">
    <source>
        <dbReference type="SAM" id="MobiDB-lite"/>
    </source>
</evidence>
<dbReference type="InterPro" id="IPR036259">
    <property type="entry name" value="MFS_trans_sf"/>
</dbReference>
<evidence type="ECO:0000256" key="3">
    <source>
        <dbReference type="ARBA" id="ARBA00022448"/>
    </source>
</evidence>
<evidence type="ECO:0000259" key="10">
    <source>
        <dbReference type="PROSITE" id="PS50850"/>
    </source>
</evidence>
<dbReference type="InterPro" id="IPR003663">
    <property type="entry name" value="Sugar/inositol_transpt"/>
</dbReference>
<dbReference type="EMBL" id="LYMM01000002">
    <property type="protein sequence ID" value="PNU06425.1"/>
    <property type="molecule type" value="Genomic_DNA"/>
</dbReference>
<feature type="transmembrane region" description="Helical" evidence="9">
    <location>
        <begin position="26"/>
        <end position="54"/>
    </location>
</feature>
<dbReference type="PROSITE" id="PS50850">
    <property type="entry name" value="MFS"/>
    <property type="match status" value="1"/>
</dbReference>
<feature type="transmembrane region" description="Helical" evidence="9">
    <location>
        <begin position="94"/>
        <end position="114"/>
    </location>
</feature>
<dbReference type="PROSITE" id="PS00216">
    <property type="entry name" value="SUGAR_TRANSPORT_1"/>
    <property type="match status" value="1"/>
</dbReference>
<evidence type="ECO:0000256" key="7">
    <source>
        <dbReference type="RuleBase" id="RU003346"/>
    </source>
</evidence>
<feature type="transmembrane region" description="Helical" evidence="9">
    <location>
        <begin position="66"/>
        <end position="87"/>
    </location>
</feature>
<evidence type="ECO:0000313" key="11">
    <source>
        <dbReference type="EMBL" id="PNU06425.1"/>
    </source>
</evidence>
<evidence type="ECO:0000256" key="4">
    <source>
        <dbReference type="ARBA" id="ARBA00022692"/>
    </source>
</evidence>
<feature type="transmembrane region" description="Helical" evidence="9">
    <location>
        <begin position="182"/>
        <end position="205"/>
    </location>
</feature>
<feature type="transmembrane region" description="Helical" evidence="9">
    <location>
        <begin position="333"/>
        <end position="354"/>
    </location>
</feature>
<dbReference type="SUPFAM" id="SSF103473">
    <property type="entry name" value="MFS general substrate transporter"/>
    <property type="match status" value="1"/>
</dbReference>
<feature type="transmembrane region" description="Helical" evidence="9">
    <location>
        <begin position="153"/>
        <end position="176"/>
    </location>
</feature>
<reference evidence="11 12" key="1">
    <citation type="submission" date="2016-05" db="EMBL/GenBank/DDBJ databases">
        <title>Complete genome sequence of Novosphingobium guangzhouense SA925(T).</title>
        <authorList>
            <person name="Sha S."/>
        </authorList>
    </citation>
    <scope>NUCLEOTIDE SEQUENCE [LARGE SCALE GENOMIC DNA]</scope>
    <source>
        <strain evidence="11 12">SA925</strain>
    </source>
</reference>
<dbReference type="FunFam" id="1.20.1250.20:FF:000134">
    <property type="entry name" value="MFS sugar transporter protein"/>
    <property type="match status" value="1"/>
</dbReference>
<comment type="similarity">
    <text evidence="2 7">Belongs to the major facilitator superfamily. Sugar transporter (TC 2.A.1.1) family.</text>
</comment>
<dbReference type="InterPro" id="IPR005829">
    <property type="entry name" value="Sugar_transporter_CS"/>
</dbReference>
<feature type="transmembrane region" description="Helical" evidence="9">
    <location>
        <begin position="300"/>
        <end position="321"/>
    </location>
</feature>
<dbReference type="PRINTS" id="PR00171">
    <property type="entry name" value="SUGRTRNSPORT"/>
</dbReference>
<keyword evidence="6 9" id="KW-0472">Membrane</keyword>
<dbReference type="Pfam" id="PF00083">
    <property type="entry name" value="Sugar_tr"/>
    <property type="match status" value="1"/>
</dbReference>
<protein>
    <recommendedName>
        <fullName evidence="10">Major facilitator superfamily (MFS) profile domain-containing protein</fullName>
    </recommendedName>
</protein>
<evidence type="ECO:0000256" key="5">
    <source>
        <dbReference type="ARBA" id="ARBA00022989"/>
    </source>
</evidence>
<gene>
    <name evidence="11" type="ORF">A8V01_02435</name>
</gene>
<feature type="transmembrane region" description="Helical" evidence="9">
    <location>
        <begin position="360"/>
        <end position="385"/>
    </location>
</feature>
<feature type="transmembrane region" description="Helical" evidence="9">
    <location>
        <begin position="265"/>
        <end position="288"/>
    </location>
</feature>
<comment type="caution">
    <text evidence="11">The sequence shown here is derived from an EMBL/GenBank/DDBJ whole genome shotgun (WGS) entry which is preliminary data.</text>
</comment>
<dbReference type="Gene3D" id="1.20.1250.20">
    <property type="entry name" value="MFS general substrate transporter like domains"/>
    <property type="match status" value="1"/>
</dbReference>
<dbReference type="InterPro" id="IPR005828">
    <property type="entry name" value="MFS_sugar_transport-like"/>
</dbReference>
<sequence length="465" mass="49528">MQVSVPELSSDFAETDSSSDSPPARFWLVAAIASLGGLLFGYDTGIIAGALLFIREEFGLSTLMEGVVAGAALVGAVGGVMVGGHLADSIGRRLLIFVCALVFIVASVICGIAPELWTLIAGRVLVGVAVGIASMVTPIYLAEISPPAQRGTIVSFNSLCIVAGMFGSYLLSYWMVDWTEGWRWMLGFGVLPGTLLALGIMLLPASPRWLASQGRFNDAREVLYHMRPADAVDAELALLKRDARQQAKQEDATWATLFQPRYRRVLTVGVLLGFFQQATGINAVLYFAPRIFEKAGADTPALAILSTAAVGFVNVLFTLVALRLVDRAGRRALLLWGIGGIDVMLIAFGLGAFAGQESLLFAALCLGGFIAFFAVSLGSVYYVIASEIFPQAIRSRAMSLVAGVVWTTNLGVTIVFPSINAALGNGGSFLLFAGIGAVAFLFTWRMIPETRGRSLEEIGRLFHAD</sequence>
<dbReference type="PROSITE" id="PS00217">
    <property type="entry name" value="SUGAR_TRANSPORT_2"/>
    <property type="match status" value="1"/>
</dbReference>
<dbReference type="NCBIfam" id="TIGR00879">
    <property type="entry name" value="SP"/>
    <property type="match status" value="1"/>
</dbReference>
<dbReference type="GO" id="GO:0016020">
    <property type="term" value="C:membrane"/>
    <property type="evidence" value="ECO:0007669"/>
    <property type="project" value="UniProtKB-SubCell"/>
</dbReference>
<proteinExistence type="inferred from homology"/>
<dbReference type="InterPro" id="IPR020846">
    <property type="entry name" value="MFS_dom"/>
</dbReference>
<keyword evidence="4 9" id="KW-0812">Transmembrane</keyword>
<dbReference type="AlphaFoldDB" id="A0A2K2G5V6"/>
<dbReference type="OrthoDB" id="5368493at2"/>